<sequence>MISETKKYLQFIFPFFNTKRTKEIFRVNPTVLPVREEATEVEIYVYDYNAEEVKEYELDKVEETFTCRDNNKISWINIDGLRKTDVENISKHFGVHLLLMEDILSIGQRPKMDEIDNVLFCLLNMLYFNDLNGAVESEQISIVLGKNFVISFQEDKSRDVFNQIRDKLRIANSKLRISGADYLCYAMIDLVVDHYYIVMEKLGERIEQLEEEIIRYGNSRSLARINNLRKELIVLKRNMAPVRDMVNGFLRSESDLLQDRTTKYFKDVYDHIVQANDLVENYRDMIMTLQDLYMNKVNLRLNEVMKVMAIVTCLLAPAAVIGGVFGMNFEVIPLTHQQDGFFIAVGLMFIIPLWMVWIFKKRGWF</sequence>
<dbReference type="Gene3D" id="1.20.58.340">
    <property type="entry name" value="Magnesium transport protein CorA, transmembrane region"/>
    <property type="match status" value="2"/>
</dbReference>
<feature type="coiled-coil region" evidence="9">
    <location>
        <begin position="192"/>
        <end position="219"/>
    </location>
</feature>
<feature type="transmembrane region" description="Helical" evidence="8">
    <location>
        <begin position="307"/>
        <end position="329"/>
    </location>
</feature>
<gene>
    <name evidence="8 10" type="primary">corA</name>
    <name evidence="10" type="ORF">I5907_05950</name>
</gene>
<proteinExistence type="inferred from homology"/>
<dbReference type="InterPro" id="IPR045863">
    <property type="entry name" value="CorA_TM1_TM2"/>
</dbReference>
<evidence type="ECO:0000256" key="8">
    <source>
        <dbReference type="RuleBase" id="RU362010"/>
    </source>
</evidence>
<dbReference type="AlphaFoldDB" id="A0A931E2A5"/>
<keyword evidence="8" id="KW-0460">Magnesium</keyword>
<evidence type="ECO:0000256" key="7">
    <source>
        <dbReference type="ARBA" id="ARBA00023136"/>
    </source>
</evidence>
<keyword evidence="6 8" id="KW-1133">Transmembrane helix</keyword>
<dbReference type="GO" id="GO:0015087">
    <property type="term" value="F:cobalt ion transmembrane transporter activity"/>
    <property type="evidence" value="ECO:0007669"/>
    <property type="project" value="UniProtKB-UniRule"/>
</dbReference>
<dbReference type="SUPFAM" id="SSF143865">
    <property type="entry name" value="CorA soluble domain-like"/>
    <property type="match status" value="1"/>
</dbReference>
<keyword evidence="7 8" id="KW-0472">Membrane</keyword>
<dbReference type="InterPro" id="IPR004488">
    <property type="entry name" value="Mg/Co-transport_prot_CorA"/>
</dbReference>
<dbReference type="NCBIfam" id="TIGR00383">
    <property type="entry name" value="corA"/>
    <property type="match status" value="1"/>
</dbReference>
<dbReference type="GO" id="GO:0015095">
    <property type="term" value="F:magnesium ion transmembrane transporter activity"/>
    <property type="evidence" value="ECO:0007669"/>
    <property type="project" value="UniProtKB-UniRule"/>
</dbReference>
<dbReference type="CDD" id="cd12828">
    <property type="entry name" value="TmCorA-like_1"/>
    <property type="match status" value="1"/>
</dbReference>
<feature type="transmembrane region" description="Helical" evidence="8">
    <location>
        <begin position="341"/>
        <end position="359"/>
    </location>
</feature>
<dbReference type="GO" id="GO:0005886">
    <property type="term" value="C:plasma membrane"/>
    <property type="evidence" value="ECO:0007669"/>
    <property type="project" value="UniProtKB-SubCell"/>
</dbReference>
<dbReference type="Gene3D" id="3.30.460.20">
    <property type="entry name" value="CorA soluble domain-like"/>
    <property type="match status" value="1"/>
</dbReference>
<comment type="similarity">
    <text evidence="2 8">Belongs to the CorA metal ion transporter (MIT) (TC 1.A.35) family.</text>
</comment>
<protein>
    <recommendedName>
        <fullName evidence="8">Magnesium transport protein CorA</fullName>
    </recommendedName>
</protein>
<keyword evidence="5 8" id="KW-0812">Transmembrane</keyword>
<evidence type="ECO:0000256" key="6">
    <source>
        <dbReference type="ARBA" id="ARBA00022989"/>
    </source>
</evidence>
<dbReference type="PANTHER" id="PTHR46494">
    <property type="entry name" value="CORA FAMILY METAL ION TRANSPORTER (EUROFUNG)"/>
    <property type="match status" value="1"/>
</dbReference>
<dbReference type="RefSeq" id="WP_196989801.1">
    <property type="nucleotide sequence ID" value="NZ_JADWYR010000001.1"/>
</dbReference>
<accession>A0A931E2A5</accession>
<dbReference type="EMBL" id="JADWYR010000001">
    <property type="protein sequence ID" value="MBG9375768.1"/>
    <property type="molecule type" value="Genomic_DNA"/>
</dbReference>
<evidence type="ECO:0000256" key="1">
    <source>
        <dbReference type="ARBA" id="ARBA00004651"/>
    </source>
</evidence>
<name>A0A931E2A5_9BACT</name>
<organism evidence="10 11">
    <name type="scientific">Panacibacter microcysteis</name>
    <dbReference type="NCBI Taxonomy" id="2793269"/>
    <lineage>
        <taxon>Bacteria</taxon>
        <taxon>Pseudomonadati</taxon>
        <taxon>Bacteroidota</taxon>
        <taxon>Chitinophagia</taxon>
        <taxon>Chitinophagales</taxon>
        <taxon>Chitinophagaceae</taxon>
        <taxon>Panacibacter</taxon>
    </lineage>
</organism>
<evidence type="ECO:0000256" key="2">
    <source>
        <dbReference type="ARBA" id="ARBA00009765"/>
    </source>
</evidence>
<evidence type="ECO:0000313" key="10">
    <source>
        <dbReference type="EMBL" id="MBG9375768.1"/>
    </source>
</evidence>
<comment type="subcellular location">
    <subcellularLocation>
        <location evidence="1">Cell membrane</location>
        <topology evidence="1">Multi-pass membrane protein</topology>
    </subcellularLocation>
    <subcellularLocation>
        <location evidence="8">Membrane</location>
        <topology evidence="8">Multi-pass membrane protein</topology>
    </subcellularLocation>
</comment>
<evidence type="ECO:0000256" key="4">
    <source>
        <dbReference type="ARBA" id="ARBA00022475"/>
    </source>
</evidence>
<dbReference type="PANTHER" id="PTHR46494:SF1">
    <property type="entry name" value="CORA FAMILY METAL ION TRANSPORTER (EUROFUNG)"/>
    <property type="match status" value="1"/>
</dbReference>
<comment type="caution">
    <text evidence="10">The sequence shown here is derived from an EMBL/GenBank/DDBJ whole genome shotgun (WGS) entry which is preliminary data.</text>
</comment>
<keyword evidence="11" id="KW-1185">Reference proteome</keyword>
<dbReference type="Pfam" id="PF01544">
    <property type="entry name" value="CorA"/>
    <property type="match status" value="1"/>
</dbReference>
<evidence type="ECO:0000256" key="9">
    <source>
        <dbReference type="SAM" id="Coils"/>
    </source>
</evidence>
<dbReference type="GO" id="GO:0000287">
    <property type="term" value="F:magnesium ion binding"/>
    <property type="evidence" value="ECO:0007669"/>
    <property type="project" value="TreeGrafter"/>
</dbReference>
<keyword evidence="8" id="KW-0406">Ion transport</keyword>
<dbReference type="GO" id="GO:0050897">
    <property type="term" value="F:cobalt ion binding"/>
    <property type="evidence" value="ECO:0007669"/>
    <property type="project" value="TreeGrafter"/>
</dbReference>
<comment type="function">
    <text evidence="8">Mediates influx of magnesium ions.</text>
</comment>
<keyword evidence="4 8" id="KW-1003">Cell membrane</keyword>
<reference evidence="10" key="1">
    <citation type="submission" date="2020-11" db="EMBL/GenBank/DDBJ databases">
        <title>Bacterial whole genome sequence for Panacibacter sp. DH6.</title>
        <authorList>
            <person name="Le V."/>
            <person name="Ko S."/>
            <person name="Ahn C.-Y."/>
            <person name="Oh H.-M."/>
        </authorList>
    </citation>
    <scope>NUCLEOTIDE SEQUENCE</scope>
    <source>
        <strain evidence="10">DH6</strain>
    </source>
</reference>
<dbReference type="InterPro" id="IPR045861">
    <property type="entry name" value="CorA_cytoplasmic_dom"/>
</dbReference>
<keyword evidence="3 8" id="KW-0813">Transport</keyword>
<keyword evidence="9" id="KW-0175">Coiled coil</keyword>
<dbReference type="FunFam" id="1.20.58.340:FF:000012">
    <property type="entry name" value="Magnesium transport protein CorA"/>
    <property type="match status" value="1"/>
</dbReference>
<evidence type="ECO:0000256" key="3">
    <source>
        <dbReference type="ARBA" id="ARBA00022448"/>
    </source>
</evidence>
<dbReference type="SUPFAM" id="SSF144083">
    <property type="entry name" value="Magnesium transport protein CorA, transmembrane region"/>
    <property type="match status" value="1"/>
</dbReference>
<dbReference type="Proteomes" id="UP000628448">
    <property type="component" value="Unassembled WGS sequence"/>
</dbReference>
<evidence type="ECO:0000313" key="11">
    <source>
        <dbReference type="Proteomes" id="UP000628448"/>
    </source>
</evidence>
<evidence type="ECO:0000256" key="5">
    <source>
        <dbReference type="ARBA" id="ARBA00022692"/>
    </source>
</evidence>
<dbReference type="InterPro" id="IPR002523">
    <property type="entry name" value="MgTranspt_CorA/ZnTranspt_ZntB"/>
</dbReference>